<reference evidence="2 3" key="1">
    <citation type="submission" date="2012-05" db="EMBL/GenBank/DDBJ databases">
        <title>Recombination and specialization in a pathogen metapopulation.</title>
        <authorList>
            <person name="Gardiner A."/>
            <person name="Kemen E."/>
            <person name="Schultz-Larsen T."/>
            <person name="MacLean D."/>
            <person name="Van Oosterhout C."/>
            <person name="Jones J.D.G."/>
        </authorList>
    </citation>
    <scope>NUCLEOTIDE SEQUENCE [LARGE SCALE GENOMIC DNA]</scope>
    <source>
        <strain evidence="2 3">Ac Nc2</strain>
    </source>
</reference>
<dbReference type="InParanoid" id="A0A024FU58"/>
<evidence type="ECO:0000256" key="1">
    <source>
        <dbReference type="SAM" id="SignalP"/>
    </source>
</evidence>
<keyword evidence="1" id="KW-0732">Signal</keyword>
<accession>A0A024FU58</accession>
<protein>
    <recommendedName>
        <fullName evidence="4">Expansin-like EG45 domain-containing protein</fullName>
    </recommendedName>
</protein>
<gene>
    <name evidence="2" type="ORF">BN9_106030</name>
</gene>
<feature type="chain" id="PRO_5001529094" description="Expansin-like EG45 domain-containing protein" evidence="1">
    <location>
        <begin position="22"/>
        <end position="558"/>
    </location>
</feature>
<proteinExistence type="predicted"/>
<comment type="caution">
    <text evidence="2">The sequence shown here is derived from an EMBL/GenBank/DDBJ whole genome shotgun (WGS) entry which is preliminary data.</text>
</comment>
<sequence>MVHPFWLLFIVVWLLNMVTDAKDSVIITATFSPKRNLGECQFCLTNIAGVDRLSLASITANYSNPSSTIAIFKAFGWDSSFLRAGIDCQGKSYCGFVTMTGLGHADITPSSWNKNGRAKRKSVPLCVLTDVQTTSECGICLKMASGSNMIQKFHLVTNDGRKYYLHVLYTMHSNIFDPCSSSGMCSGLKYEFGDGTCVNLVNKLSKYNFYSVEVDPLGNPNPDQANMLNAIRAIYETTLFTSSCYKTSAALGRRKECVRCMALYSEGMAVLLSDTTTAHVADQHNIETEQIVFLISNGSRRFIKHCQQLCGSIDTETKGLCLDASKTSISYSPTLGKIYYNMAVRDPWNNQILRDKLPLSQPSNCMWVEHELSYEEMCQTCLEGKAGFSVKRLSQIDFLVSSVDNIPTYSISGCISSISLASQKRCKRMISVPNQFCNLYNLQSPELDGGSIPGSSQNDAFRITTIGRPEKSDSKCFICLTLWLDILITDLKYFLMVGAPKSPDCFEECGYIKMAQWQALDVSLIRPMSPNSIKARFGIMERYSFPYELILSDANILE</sequence>
<dbReference type="AlphaFoldDB" id="A0A024FU58"/>
<keyword evidence="3" id="KW-1185">Reference proteome</keyword>
<dbReference type="Proteomes" id="UP000053237">
    <property type="component" value="Unassembled WGS sequence"/>
</dbReference>
<evidence type="ECO:0000313" key="2">
    <source>
        <dbReference type="EMBL" id="CCI10551.1"/>
    </source>
</evidence>
<name>A0A024FU58_9STRA</name>
<evidence type="ECO:0000313" key="3">
    <source>
        <dbReference type="Proteomes" id="UP000053237"/>
    </source>
</evidence>
<feature type="signal peptide" evidence="1">
    <location>
        <begin position="1"/>
        <end position="21"/>
    </location>
</feature>
<organism evidence="2 3">
    <name type="scientific">Albugo candida</name>
    <dbReference type="NCBI Taxonomy" id="65357"/>
    <lineage>
        <taxon>Eukaryota</taxon>
        <taxon>Sar</taxon>
        <taxon>Stramenopiles</taxon>
        <taxon>Oomycota</taxon>
        <taxon>Peronosporomycetes</taxon>
        <taxon>Albuginales</taxon>
        <taxon>Albuginaceae</taxon>
        <taxon>Albugo</taxon>
    </lineage>
</organism>
<evidence type="ECO:0008006" key="4">
    <source>
        <dbReference type="Google" id="ProtNLM"/>
    </source>
</evidence>
<dbReference type="EMBL" id="CAIX01000287">
    <property type="protein sequence ID" value="CCI10551.1"/>
    <property type="molecule type" value="Genomic_DNA"/>
</dbReference>